<dbReference type="GO" id="GO:1900376">
    <property type="term" value="P:regulation of secondary metabolite biosynthetic process"/>
    <property type="evidence" value="ECO:0007669"/>
    <property type="project" value="TreeGrafter"/>
</dbReference>
<sequence>MERQTRQRRAIAQVLVSADGPLTPGEILQEAAREVPGLGLATVYRCLRSFLAQGLVCVVGIPGEAPRYEITGKGHHHHFLCRGCGRIFEIPRCIPEDIALLAPPSFRVESHEIILYGKCRDCVSPT</sequence>
<proteinExistence type="inferred from homology"/>
<dbReference type="CDD" id="cd07153">
    <property type="entry name" value="Fur_like"/>
    <property type="match status" value="1"/>
</dbReference>
<comment type="cofactor">
    <cofactor evidence="8">
        <name>Mn(2+)</name>
        <dbReference type="ChEBI" id="CHEBI:29035"/>
    </cofactor>
    <cofactor evidence="8">
        <name>Fe(2+)</name>
        <dbReference type="ChEBI" id="CHEBI:29033"/>
    </cofactor>
    <text evidence="8">Binds 1 Mn(2+) or Fe(2+) ion per subunit.</text>
</comment>
<feature type="binding site" evidence="7">
    <location>
        <position position="122"/>
    </location>
    <ligand>
        <name>Zn(2+)</name>
        <dbReference type="ChEBI" id="CHEBI:29105"/>
    </ligand>
</feature>
<keyword evidence="8" id="KW-0408">Iron</keyword>
<dbReference type="InterPro" id="IPR002481">
    <property type="entry name" value="FUR"/>
</dbReference>
<accession>A0A8J2BHM9</accession>
<dbReference type="GO" id="GO:0000976">
    <property type="term" value="F:transcription cis-regulatory region binding"/>
    <property type="evidence" value="ECO:0007669"/>
    <property type="project" value="TreeGrafter"/>
</dbReference>
<evidence type="ECO:0000256" key="5">
    <source>
        <dbReference type="ARBA" id="ARBA00023125"/>
    </source>
</evidence>
<dbReference type="SUPFAM" id="SSF46785">
    <property type="entry name" value="Winged helix' DNA-binding domain"/>
    <property type="match status" value="1"/>
</dbReference>
<comment type="cofactor">
    <cofactor evidence="7">
        <name>Zn(2+)</name>
        <dbReference type="ChEBI" id="CHEBI:29105"/>
    </cofactor>
    <text evidence="7">Binds 1 zinc ion per subunit.</text>
</comment>
<name>A0A8J2BHM9_9BACT</name>
<dbReference type="GO" id="GO:0045892">
    <property type="term" value="P:negative regulation of DNA-templated transcription"/>
    <property type="evidence" value="ECO:0007669"/>
    <property type="project" value="TreeGrafter"/>
</dbReference>
<evidence type="ECO:0000256" key="2">
    <source>
        <dbReference type="ARBA" id="ARBA00022491"/>
    </source>
</evidence>
<evidence type="ECO:0000256" key="8">
    <source>
        <dbReference type="PIRSR" id="PIRSR602481-2"/>
    </source>
</evidence>
<evidence type="ECO:0000313" key="10">
    <source>
        <dbReference type="Proteomes" id="UP000663859"/>
    </source>
</evidence>
<dbReference type="GO" id="GO:0003700">
    <property type="term" value="F:DNA-binding transcription factor activity"/>
    <property type="evidence" value="ECO:0007669"/>
    <property type="project" value="InterPro"/>
</dbReference>
<evidence type="ECO:0000256" key="3">
    <source>
        <dbReference type="ARBA" id="ARBA00022833"/>
    </source>
</evidence>
<feature type="binding site" evidence="8">
    <location>
        <position position="75"/>
    </location>
    <ligand>
        <name>Fe cation</name>
        <dbReference type="ChEBI" id="CHEBI:24875"/>
    </ligand>
</feature>
<evidence type="ECO:0000256" key="1">
    <source>
        <dbReference type="ARBA" id="ARBA00007957"/>
    </source>
</evidence>
<dbReference type="PANTHER" id="PTHR33202">
    <property type="entry name" value="ZINC UPTAKE REGULATION PROTEIN"/>
    <property type="match status" value="1"/>
</dbReference>
<keyword evidence="3 7" id="KW-0862">Zinc</keyword>
<feature type="binding site" evidence="7">
    <location>
        <position position="119"/>
    </location>
    <ligand>
        <name>Zn(2+)</name>
        <dbReference type="ChEBI" id="CHEBI:29105"/>
    </ligand>
</feature>
<dbReference type="PANTHER" id="PTHR33202:SF22">
    <property type="entry name" value="HYDROGEN PEROXIDE SENSITIVE REPRESSOR"/>
    <property type="match status" value="1"/>
</dbReference>
<gene>
    <name evidence="9" type="ORF">MPNT_190033</name>
</gene>
<dbReference type="AlphaFoldDB" id="A0A8J2BHM9"/>
<dbReference type="Proteomes" id="UP000663859">
    <property type="component" value="Unassembled WGS sequence"/>
</dbReference>
<feature type="binding site" evidence="8">
    <location>
        <position position="96"/>
    </location>
    <ligand>
        <name>Fe cation</name>
        <dbReference type="ChEBI" id="CHEBI:24875"/>
    </ligand>
</feature>
<dbReference type="Pfam" id="PF01475">
    <property type="entry name" value="FUR"/>
    <property type="match status" value="1"/>
</dbReference>
<keyword evidence="10" id="KW-1185">Reference proteome</keyword>
<comment type="caution">
    <text evidence="9">The sequence shown here is derived from an EMBL/GenBank/DDBJ whole genome shotgun (WGS) entry which is preliminary data.</text>
</comment>
<reference evidence="9" key="1">
    <citation type="submission" date="2021-02" db="EMBL/GenBank/DDBJ databases">
        <authorList>
            <person name="Cremers G."/>
            <person name="Picone N."/>
        </authorList>
    </citation>
    <scope>NUCLEOTIDE SEQUENCE</scope>
    <source>
        <strain evidence="9">PQ17</strain>
    </source>
</reference>
<keyword evidence="7" id="KW-0479">Metal-binding</keyword>
<dbReference type="InterPro" id="IPR036390">
    <property type="entry name" value="WH_DNA-bd_sf"/>
</dbReference>
<evidence type="ECO:0000256" key="4">
    <source>
        <dbReference type="ARBA" id="ARBA00023015"/>
    </source>
</evidence>
<evidence type="ECO:0000256" key="6">
    <source>
        <dbReference type="ARBA" id="ARBA00023163"/>
    </source>
</evidence>
<dbReference type="GO" id="GO:0008270">
    <property type="term" value="F:zinc ion binding"/>
    <property type="evidence" value="ECO:0007669"/>
    <property type="project" value="TreeGrafter"/>
</dbReference>
<dbReference type="RefSeq" id="WP_174583096.1">
    <property type="nucleotide sequence ID" value="NZ_CAJNOB010000011.1"/>
</dbReference>
<comment type="similarity">
    <text evidence="1">Belongs to the Fur family.</text>
</comment>
<keyword evidence="6" id="KW-0804">Transcription</keyword>
<feature type="binding site" evidence="7">
    <location>
        <position position="84"/>
    </location>
    <ligand>
        <name>Zn(2+)</name>
        <dbReference type="ChEBI" id="CHEBI:29105"/>
    </ligand>
</feature>
<feature type="binding site" evidence="7">
    <location>
        <position position="81"/>
    </location>
    <ligand>
        <name>Zn(2+)</name>
        <dbReference type="ChEBI" id="CHEBI:29105"/>
    </ligand>
</feature>
<keyword evidence="5" id="KW-0238">DNA-binding</keyword>
<feature type="binding site" evidence="8">
    <location>
        <position position="111"/>
    </location>
    <ligand>
        <name>Fe cation</name>
        <dbReference type="ChEBI" id="CHEBI:24875"/>
    </ligand>
</feature>
<protein>
    <submittedName>
        <fullName evidence="9">Peroxide stress regulator Ferric uptake regulation protein Fe2+/Zn2+ uptake regulation proteins</fullName>
    </submittedName>
</protein>
<dbReference type="InterPro" id="IPR036388">
    <property type="entry name" value="WH-like_DNA-bd_sf"/>
</dbReference>
<organism evidence="9 10">
    <name type="scientific">Candidatus Methylacidithermus pantelleriae</name>
    <dbReference type="NCBI Taxonomy" id="2744239"/>
    <lineage>
        <taxon>Bacteria</taxon>
        <taxon>Pseudomonadati</taxon>
        <taxon>Verrucomicrobiota</taxon>
        <taxon>Methylacidiphilae</taxon>
        <taxon>Methylacidiphilales</taxon>
        <taxon>Methylacidiphilaceae</taxon>
        <taxon>Candidatus Methylacidithermus</taxon>
    </lineage>
</organism>
<evidence type="ECO:0000313" key="9">
    <source>
        <dbReference type="EMBL" id="CAF0695412.1"/>
    </source>
</evidence>
<keyword evidence="4" id="KW-0805">Transcription regulation</keyword>
<dbReference type="Gene3D" id="3.30.1490.190">
    <property type="match status" value="1"/>
</dbReference>
<evidence type="ECO:0000256" key="7">
    <source>
        <dbReference type="PIRSR" id="PIRSR602481-1"/>
    </source>
</evidence>
<dbReference type="Gene3D" id="1.10.10.10">
    <property type="entry name" value="Winged helix-like DNA-binding domain superfamily/Winged helix DNA-binding domain"/>
    <property type="match status" value="1"/>
</dbReference>
<dbReference type="InterPro" id="IPR043135">
    <property type="entry name" value="Fur_C"/>
</dbReference>
<keyword evidence="2" id="KW-0678">Repressor</keyword>
<dbReference type="EMBL" id="CAJNOB010000011">
    <property type="protein sequence ID" value="CAF0695412.1"/>
    <property type="molecule type" value="Genomic_DNA"/>
</dbReference>